<comment type="caution">
    <text evidence="4">The sequence shown here is derived from an EMBL/GenBank/DDBJ whole genome shotgun (WGS) entry which is preliminary data.</text>
</comment>
<evidence type="ECO:0000256" key="1">
    <source>
        <dbReference type="ARBA" id="ARBA00012346"/>
    </source>
</evidence>
<evidence type="ECO:0000256" key="2">
    <source>
        <dbReference type="ARBA" id="ARBA00023239"/>
    </source>
</evidence>
<keyword evidence="5" id="KW-1185">Reference proteome</keyword>
<dbReference type="GO" id="GO:0003839">
    <property type="term" value="F:gamma-glutamylcyclotransferase activity"/>
    <property type="evidence" value="ECO:0007669"/>
    <property type="project" value="UniProtKB-EC"/>
</dbReference>
<dbReference type="InterPro" id="IPR036568">
    <property type="entry name" value="GGCT-like_sf"/>
</dbReference>
<keyword evidence="2" id="KW-0456">Lyase</keyword>
<dbReference type="EMBL" id="CAJHNJ030000109">
    <property type="protein sequence ID" value="CAG9135658.1"/>
    <property type="molecule type" value="Genomic_DNA"/>
</dbReference>
<gene>
    <name evidence="4" type="ORF">PLXY2_LOCUS13922</name>
</gene>
<evidence type="ECO:0000313" key="4">
    <source>
        <dbReference type="EMBL" id="CAG9135658.1"/>
    </source>
</evidence>
<accession>A0A8S4G9R0</accession>
<dbReference type="Gene3D" id="3.10.490.10">
    <property type="entry name" value="Gamma-glutamyl cyclotransferase-like"/>
    <property type="match status" value="1"/>
</dbReference>
<dbReference type="AlphaFoldDB" id="A0A8S4G9R0"/>
<reference evidence="4" key="1">
    <citation type="submission" date="2020-11" db="EMBL/GenBank/DDBJ databases">
        <authorList>
            <person name="Whiteford S."/>
        </authorList>
    </citation>
    <scope>NUCLEOTIDE SEQUENCE</scope>
</reference>
<protein>
    <recommendedName>
        <fullName evidence="1">gamma-glutamylcyclotransferase</fullName>
        <ecNumber evidence="1">4.3.2.9</ecNumber>
    </recommendedName>
</protein>
<sequence>MVNVPPDHFLYFAYGSNLLKKRIHINNPSAEFIGIGRLDHYQVNFIKYGPRWKGCSATIVPTERLVRACNICQR</sequence>
<dbReference type="InterPro" id="IPR017939">
    <property type="entry name" value="G-Glutamylcylcotransferase"/>
</dbReference>
<evidence type="ECO:0000313" key="5">
    <source>
        <dbReference type="Proteomes" id="UP000653454"/>
    </source>
</evidence>
<dbReference type="PANTHER" id="PTHR12935:SF0">
    <property type="entry name" value="GAMMA-GLUTAMYLCYCLOTRANSFERASE"/>
    <property type="match status" value="1"/>
</dbReference>
<proteinExistence type="predicted"/>
<feature type="binding site" evidence="3">
    <location>
        <begin position="11"/>
        <end position="16"/>
    </location>
    <ligand>
        <name>substrate</name>
    </ligand>
</feature>
<evidence type="ECO:0000256" key="3">
    <source>
        <dbReference type="PIRSR" id="PIRSR617939-2"/>
    </source>
</evidence>
<organism evidence="4 5">
    <name type="scientific">Plutella xylostella</name>
    <name type="common">Diamondback moth</name>
    <name type="synonym">Plutella maculipennis</name>
    <dbReference type="NCBI Taxonomy" id="51655"/>
    <lineage>
        <taxon>Eukaryota</taxon>
        <taxon>Metazoa</taxon>
        <taxon>Ecdysozoa</taxon>
        <taxon>Arthropoda</taxon>
        <taxon>Hexapoda</taxon>
        <taxon>Insecta</taxon>
        <taxon>Pterygota</taxon>
        <taxon>Neoptera</taxon>
        <taxon>Endopterygota</taxon>
        <taxon>Lepidoptera</taxon>
        <taxon>Glossata</taxon>
        <taxon>Ditrysia</taxon>
        <taxon>Yponomeutoidea</taxon>
        <taxon>Plutellidae</taxon>
        <taxon>Plutella</taxon>
    </lineage>
</organism>
<name>A0A8S4G9R0_PLUXY</name>
<dbReference type="EC" id="4.3.2.9" evidence="1"/>
<dbReference type="CDD" id="cd06661">
    <property type="entry name" value="GGCT_like"/>
    <property type="match status" value="1"/>
</dbReference>
<dbReference type="PANTHER" id="PTHR12935">
    <property type="entry name" value="GAMMA-GLUTAMYLCYCLOTRANSFERASE"/>
    <property type="match status" value="1"/>
</dbReference>
<dbReference type="InterPro" id="IPR013024">
    <property type="entry name" value="GGCT-like"/>
</dbReference>
<dbReference type="SUPFAM" id="SSF110857">
    <property type="entry name" value="Gamma-glutamyl cyclotransferase-like"/>
    <property type="match status" value="1"/>
</dbReference>
<dbReference type="Proteomes" id="UP000653454">
    <property type="component" value="Unassembled WGS sequence"/>
</dbReference>